<dbReference type="Pfam" id="PF01979">
    <property type="entry name" value="Amidohydro_1"/>
    <property type="match status" value="1"/>
</dbReference>
<feature type="binding site" evidence="9">
    <location>
        <position position="17"/>
    </location>
    <ligand>
        <name>Zn(2+)</name>
        <dbReference type="ChEBI" id="CHEBI:29105"/>
        <label>1</label>
    </ligand>
</feature>
<evidence type="ECO:0000256" key="7">
    <source>
        <dbReference type="ARBA" id="ARBA00022833"/>
    </source>
</evidence>
<feature type="binding site" description="via carbamate group" evidence="9">
    <location>
        <position position="101"/>
    </location>
    <ligand>
        <name>Zn(2+)</name>
        <dbReference type="ChEBI" id="CHEBI:29105"/>
        <label>1</label>
    </ligand>
</feature>
<dbReference type="CDD" id="cd01294">
    <property type="entry name" value="DHOase"/>
    <property type="match status" value="1"/>
</dbReference>
<gene>
    <name evidence="9 12" type="primary">pyrC</name>
    <name evidence="12" type="ORF">J8380_06380</name>
</gene>
<evidence type="ECO:0000313" key="12">
    <source>
        <dbReference type="EMBL" id="QTR51174.1"/>
    </source>
</evidence>
<evidence type="ECO:0000256" key="6">
    <source>
        <dbReference type="ARBA" id="ARBA00022801"/>
    </source>
</evidence>
<dbReference type="InterPro" id="IPR032466">
    <property type="entry name" value="Metal_Hydrolase"/>
</dbReference>
<keyword evidence="13" id="KW-1185">Reference proteome</keyword>
<comment type="catalytic activity">
    <reaction evidence="9 10">
        <text>(S)-dihydroorotate + H2O = N-carbamoyl-L-aspartate + H(+)</text>
        <dbReference type="Rhea" id="RHEA:24296"/>
        <dbReference type="ChEBI" id="CHEBI:15377"/>
        <dbReference type="ChEBI" id="CHEBI:15378"/>
        <dbReference type="ChEBI" id="CHEBI:30864"/>
        <dbReference type="ChEBI" id="CHEBI:32814"/>
        <dbReference type="EC" id="3.5.2.3"/>
    </reaction>
</comment>
<dbReference type="HAMAP" id="MF_00219">
    <property type="entry name" value="PyrC_classII"/>
    <property type="match status" value="1"/>
</dbReference>
<feature type="binding site" evidence="9">
    <location>
        <position position="176"/>
    </location>
    <ligand>
        <name>Zn(2+)</name>
        <dbReference type="ChEBI" id="CHEBI:29105"/>
        <label>2</label>
    </ligand>
</feature>
<keyword evidence="7 9" id="KW-0862">Zinc</keyword>
<dbReference type="PROSITE" id="PS00483">
    <property type="entry name" value="DIHYDROOROTASE_2"/>
    <property type="match status" value="1"/>
</dbReference>
<comment type="similarity">
    <text evidence="3 9 10">Belongs to the metallo-dependent hydrolases superfamily. DHOase family. Class II DHOase subfamily.</text>
</comment>
<organism evidence="12 13">
    <name type="scientific">Candidatus Thiothrix anitrata</name>
    <dbReference type="NCBI Taxonomy" id="2823902"/>
    <lineage>
        <taxon>Bacteria</taxon>
        <taxon>Pseudomonadati</taxon>
        <taxon>Pseudomonadota</taxon>
        <taxon>Gammaproteobacteria</taxon>
        <taxon>Thiotrichales</taxon>
        <taxon>Thiotrichaceae</taxon>
        <taxon>Thiothrix</taxon>
    </lineage>
</organism>
<evidence type="ECO:0000313" key="13">
    <source>
        <dbReference type="Proteomes" id="UP000672027"/>
    </source>
</evidence>
<name>A0ABX7X5L2_9GAMM</name>
<evidence type="ECO:0000256" key="1">
    <source>
        <dbReference type="ARBA" id="ARBA00002368"/>
    </source>
</evidence>
<dbReference type="PROSITE" id="PS00482">
    <property type="entry name" value="DIHYDROOROTASE_1"/>
    <property type="match status" value="1"/>
</dbReference>
<evidence type="ECO:0000256" key="2">
    <source>
        <dbReference type="ARBA" id="ARBA00004880"/>
    </source>
</evidence>
<accession>A0ABX7X5L2</accession>
<dbReference type="PANTHER" id="PTHR43137:SF1">
    <property type="entry name" value="DIHYDROOROTASE"/>
    <property type="match status" value="1"/>
</dbReference>
<protein>
    <recommendedName>
        <fullName evidence="4 9">Dihydroorotase</fullName>
        <shortName evidence="9">DHOase</shortName>
        <ecNumber evidence="4 9">3.5.2.3</ecNumber>
    </recommendedName>
</protein>
<keyword evidence="5 9" id="KW-0479">Metal-binding</keyword>
<dbReference type="SUPFAM" id="SSF51556">
    <property type="entry name" value="Metallo-dependent hydrolases"/>
    <property type="match status" value="1"/>
</dbReference>
<evidence type="ECO:0000256" key="8">
    <source>
        <dbReference type="ARBA" id="ARBA00022975"/>
    </source>
</evidence>
<evidence type="ECO:0000256" key="10">
    <source>
        <dbReference type="RuleBase" id="RU003440"/>
    </source>
</evidence>
<reference evidence="12 13" key="1">
    <citation type="submission" date="2021-04" db="EMBL/GenBank/DDBJ databases">
        <title>Genomics, taxonomy and metabolism of representatives of sulfur bacteria of the genus Thiothrix: Thiothrix fructosivorans QT, Thiothrix unzii A1T and three new species, Thiothrix subterranea sp. nov., Thiothrix litoralis sp. nov. and 'Candidatus Thiothrix anitrata' sp. nov.</title>
        <authorList>
            <person name="Ravin N.V."/>
            <person name="Smolyakov D."/>
            <person name="Rudenko T.S."/>
            <person name="Mardanov A.V."/>
            <person name="Beletsky A.V."/>
            <person name="Markov N.D."/>
            <person name="Fomenkov A.I."/>
            <person name="Roberts R.J."/>
            <person name="Karnachuk O.V."/>
            <person name="Novikov A."/>
            <person name="Grabovich M.Y."/>
        </authorList>
    </citation>
    <scope>NUCLEOTIDE SEQUENCE [LARGE SCALE GENOMIC DNA]</scope>
    <source>
        <strain evidence="12 13">A52</strain>
    </source>
</reference>
<feature type="binding site" evidence="9">
    <location>
        <position position="221"/>
    </location>
    <ligand>
        <name>substrate</name>
    </ligand>
</feature>
<evidence type="ECO:0000256" key="3">
    <source>
        <dbReference type="ARBA" id="ARBA00005631"/>
    </source>
</evidence>
<dbReference type="InterPro" id="IPR004721">
    <property type="entry name" value="DHOdimr"/>
</dbReference>
<dbReference type="EC" id="3.5.2.3" evidence="4 9"/>
<evidence type="ECO:0000256" key="4">
    <source>
        <dbReference type="ARBA" id="ARBA00012860"/>
    </source>
</evidence>
<dbReference type="InterPro" id="IPR002195">
    <property type="entry name" value="Dihydroorotase_CS"/>
</dbReference>
<feature type="domain" description="Amidohydrolase-related" evidence="11">
    <location>
        <begin position="13"/>
        <end position="313"/>
    </location>
</feature>
<proteinExistence type="inferred from homology"/>
<feature type="binding site" evidence="9">
    <location>
        <position position="249"/>
    </location>
    <ligand>
        <name>Zn(2+)</name>
        <dbReference type="ChEBI" id="CHEBI:29105"/>
        <label>1</label>
    </ligand>
</feature>
<comment type="subunit">
    <text evidence="9">Homodimer.</text>
</comment>
<evidence type="ECO:0000256" key="5">
    <source>
        <dbReference type="ARBA" id="ARBA00022723"/>
    </source>
</evidence>
<dbReference type="PIRSF" id="PIRSF001237">
    <property type="entry name" value="DHOdimr"/>
    <property type="match status" value="1"/>
</dbReference>
<dbReference type="EMBL" id="CP072800">
    <property type="protein sequence ID" value="QTR51174.1"/>
    <property type="molecule type" value="Genomic_DNA"/>
</dbReference>
<feature type="binding site" evidence="9">
    <location>
        <position position="138"/>
    </location>
    <ligand>
        <name>Zn(2+)</name>
        <dbReference type="ChEBI" id="CHEBI:29105"/>
        <label>2</label>
    </ligand>
</feature>
<feature type="binding site" evidence="9">
    <location>
        <position position="15"/>
    </location>
    <ligand>
        <name>Zn(2+)</name>
        <dbReference type="ChEBI" id="CHEBI:29105"/>
        <label>1</label>
    </ligand>
</feature>
<dbReference type="Gene3D" id="3.20.20.140">
    <property type="entry name" value="Metal-dependent hydrolases"/>
    <property type="match status" value="1"/>
</dbReference>
<dbReference type="NCBIfam" id="TIGR00856">
    <property type="entry name" value="pyrC_dimer"/>
    <property type="match status" value="1"/>
</dbReference>
<feature type="binding site" evidence="9">
    <location>
        <position position="265"/>
    </location>
    <ligand>
        <name>substrate</name>
    </ligand>
</feature>
<feature type="modified residue" description="N6-carboxylysine" evidence="9">
    <location>
        <position position="101"/>
    </location>
</feature>
<keyword evidence="8 9" id="KW-0665">Pyrimidine biosynthesis</keyword>
<comment type="cofactor">
    <cofactor evidence="9 10">
        <name>Zn(2+)</name>
        <dbReference type="ChEBI" id="CHEBI:29105"/>
    </cofactor>
    <text evidence="9 10">Binds 2 Zn(2+) ions per subunit.</text>
</comment>
<feature type="binding site" evidence="9">
    <location>
        <begin position="17"/>
        <end position="19"/>
    </location>
    <ligand>
        <name>substrate</name>
    </ligand>
</feature>
<feature type="active site" evidence="9">
    <location>
        <position position="249"/>
    </location>
</feature>
<feature type="binding site" evidence="9">
    <location>
        <position position="253"/>
    </location>
    <ligand>
        <name>substrate</name>
    </ligand>
</feature>
<comment type="pathway">
    <text evidence="2 9 10">Pyrimidine metabolism; UMP biosynthesis via de novo pathway; (S)-dihydroorotate from bicarbonate: step 3/3.</text>
</comment>
<evidence type="ECO:0000256" key="9">
    <source>
        <dbReference type="HAMAP-Rule" id="MF_00219"/>
    </source>
</evidence>
<evidence type="ECO:0000259" key="11">
    <source>
        <dbReference type="Pfam" id="PF01979"/>
    </source>
</evidence>
<comment type="function">
    <text evidence="1 9">Catalyzes the reversible cyclization of carbamoyl aspartate to dihydroorotate.</text>
</comment>
<dbReference type="PANTHER" id="PTHR43137">
    <property type="entry name" value="DIHYDROOROTASE"/>
    <property type="match status" value="1"/>
</dbReference>
<feature type="binding site" evidence="9">
    <location>
        <position position="43"/>
    </location>
    <ligand>
        <name>substrate</name>
    </ligand>
</feature>
<dbReference type="InterPro" id="IPR006680">
    <property type="entry name" value="Amidohydro-rel"/>
</dbReference>
<dbReference type="RefSeq" id="WP_210229354.1">
    <property type="nucleotide sequence ID" value="NZ_CP072800.1"/>
</dbReference>
<sequence length="347" mass="38172">MPTNSLTITKPDDWHVHLRDGDMLKQVASYTARQFGRAIIMPNLKPPVTTAVMAAAYRERILQATRDYPDFEPLMTAYLTDTIDAQELRTGYSEGIFTAAKLYPANATTNSAAGVSDIKKIYPVLEVMQEIGMPLLVHGEVVSKNIDIFDREAAFIDAIMQPLLHDMPELKVVFEHITTKDAADFVEASAGNIAATITAHHLQINRNDMLVGGIKPHLYCLPVAKREVHRLALRRVATSGNGKFFLGTDSAPHAVHDKESACGCAGIFSAPNALENYVQVFDEENALDKFEAFASLNGSAFYGLPVNQGKITLQCQPQDVVSVIGEKELAISPYRAGEVLRWRISDN</sequence>
<feature type="binding site" evidence="9">
    <location>
        <position position="138"/>
    </location>
    <ligand>
        <name>substrate</name>
    </ligand>
</feature>
<dbReference type="Proteomes" id="UP000672027">
    <property type="component" value="Chromosome"/>
</dbReference>
<feature type="binding site" description="via carbamate group" evidence="9">
    <location>
        <position position="101"/>
    </location>
    <ligand>
        <name>Zn(2+)</name>
        <dbReference type="ChEBI" id="CHEBI:29105"/>
        <label>2</label>
    </ligand>
</feature>
<dbReference type="GO" id="GO:0004151">
    <property type="term" value="F:dihydroorotase activity"/>
    <property type="evidence" value="ECO:0007669"/>
    <property type="project" value="UniProtKB-EC"/>
</dbReference>
<keyword evidence="6 9" id="KW-0378">Hydrolase</keyword>